<evidence type="ECO:0000313" key="5">
    <source>
        <dbReference type="EMBL" id="PHN02091.1"/>
    </source>
</evidence>
<keyword evidence="1" id="KW-0805">Transcription regulation</keyword>
<dbReference type="EMBL" id="PDUD01000045">
    <property type="protein sequence ID" value="PHN02091.1"/>
    <property type="molecule type" value="Genomic_DNA"/>
</dbReference>
<dbReference type="Proteomes" id="UP000223913">
    <property type="component" value="Unassembled WGS sequence"/>
</dbReference>
<dbReference type="PROSITE" id="PS01124">
    <property type="entry name" value="HTH_ARAC_FAMILY_2"/>
    <property type="match status" value="1"/>
</dbReference>
<keyword evidence="3" id="KW-0804">Transcription</keyword>
<evidence type="ECO:0000256" key="1">
    <source>
        <dbReference type="ARBA" id="ARBA00023015"/>
    </source>
</evidence>
<dbReference type="Pfam" id="PF12833">
    <property type="entry name" value="HTH_18"/>
    <property type="match status" value="1"/>
</dbReference>
<accession>A0A2D0N0N5</accession>
<organism evidence="5 6">
    <name type="scientific">Flavilitoribacter nigricans (strain ATCC 23147 / DSM 23189 / NBRC 102662 / NCIMB 1420 / SS-2)</name>
    <name type="common">Lewinella nigricans</name>
    <dbReference type="NCBI Taxonomy" id="1122177"/>
    <lineage>
        <taxon>Bacteria</taxon>
        <taxon>Pseudomonadati</taxon>
        <taxon>Bacteroidota</taxon>
        <taxon>Saprospiria</taxon>
        <taxon>Saprospirales</taxon>
        <taxon>Lewinellaceae</taxon>
        <taxon>Flavilitoribacter</taxon>
    </lineage>
</organism>
<evidence type="ECO:0000256" key="3">
    <source>
        <dbReference type="ARBA" id="ARBA00023163"/>
    </source>
</evidence>
<keyword evidence="6" id="KW-1185">Reference proteome</keyword>
<sequence>MPDWGRSLCGSGECFLLDRHKWRLHRKKGNYCFLDENFRYNPLVDKYRKMDHYRSFRLGPALSPYIDCVWAENFFDQPDNGGRFHLIVPDNSVELVISEHRLERHSADGAVVQHFTSHLTGLKTRPQRIKLDRSCLLSVRFRPHGLARLTGMDVREFVDRNFDPEAIFGRSFRLLEEALVETKDWQARLDLIERYFLAMLHRNPSRRDRLFDHLLSSLEAGKGQLPIGELANKFNVSIKTLERKCLQHLGVSPKKYSRLVRLFQALSTDSPASGLNLTDIAYQNGYYDQMHFIKEVKHFTGMVPGNFFQRDRGIQQAIFNRSQ</sequence>
<dbReference type="AlphaFoldDB" id="A0A2D0N0N5"/>
<dbReference type="InterPro" id="IPR046532">
    <property type="entry name" value="DUF6597"/>
</dbReference>
<evidence type="ECO:0000256" key="2">
    <source>
        <dbReference type="ARBA" id="ARBA00023125"/>
    </source>
</evidence>
<dbReference type="PANTHER" id="PTHR46796">
    <property type="entry name" value="HTH-TYPE TRANSCRIPTIONAL ACTIVATOR RHAS-RELATED"/>
    <property type="match status" value="1"/>
</dbReference>
<evidence type="ECO:0000313" key="6">
    <source>
        <dbReference type="Proteomes" id="UP000223913"/>
    </source>
</evidence>
<dbReference type="Gene3D" id="1.10.10.60">
    <property type="entry name" value="Homeodomain-like"/>
    <property type="match status" value="1"/>
</dbReference>
<feature type="domain" description="HTH araC/xylS-type" evidence="4">
    <location>
        <begin position="208"/>
        <end position="310"/>
    </location>
</feature>
<gene>
    <name evidence="5" type="ORF">CRP01_34230</name>
</gene>
<dbReference type="GO" id="GO:0043565">
    <property type="term" value="F:sequence-specific DNA binding"/>
    <property type="evidence" value="ECO:0007669"/>
    <property type="project" value="InterPro"/>
</dbReference>
<proteinExistence type="predicted"/>
<dbReference type="GO" id="GO:0003700">
    <property type="term" value="F:DNA-binding transcription factor activity"/>
    <property type="evidence" value="ECO:0007669"/>
    <property type="project" value="InterPro"/>
</dbReference>
<protein>
    <recommendedName>
        <fullName evidence="4">HTH araC/xylS-type domain-containing protein</fullName>
    </recommendedName>
</protein>
<dbReference type="InterPro" id="IPR018060">
    <property type="entry name" value="HTH_AraC"/>
</dbReference>
<evidence type="ECO:0000259" key="4">
    <source>
        <dbReference type="PROSITE" id="PS01124"/>
    </source>
</evidence>
<dbReference type="OrthoDB" id="635259at2"/>
<keyword evidence="2" id="KW-0238">DNA-binding</keyword>
<name>A0A2D0N0N5_FLAN2</name>
<dbReference type="InterPro" id="IPR050204">
    <property type="entry name" value="AraC_XylS_family_regulators"/>
</dbReference>
<dbReference type="SMART" id="SM00342">
    <property type="entry name" value="HTH_ARAC"/>
    <property type="match status" value="1"/>
</dbReference>
<comment type="caution">
    <text evidence="5">The sequence shown here is derived from an EMBL/GenBank/DDBJ whole genome shotgun (WGS) entry which is preliminary data.</text>
</comment>
<reference evidence="5 6" key="1">
    <citation type="submission" date="2017-10" db="EMBL/GenBank/DDBJ databases">
        <title>The draft genome sequence of Lewinella nigricans NBRC 102662.</title>
        <authorList>
            <person name="Wang K."/>
        </authorList>
    </citation>
    <scope>NUCLEOTIDE SEQUENCE [LARGE SCALE GENOMIC DNA]</scope>
    <source>
        <strain evidence="5 6">NBRC 102662</strain>
    </source>
</reference>
<dbReference type="Pfam" id="PF20240">
    <property type="entry name" value="DUF6597"/>
    <property type="match status" value="1"/>
</dbReference>